<evidence type="ECO:0000313" key="1">
    <source>
        <dbReference type="EMBL" id="GAA4441279.1"/>
    </source>
</evidence>
<accession>A0ABP8LZM5</accession>
<sequence length="109" mass="12300">MGNVAEAGVLIQADTRIEDMQHHFENATIITGGHYTHRQEVKCLRVERIARDKGAKKVHYYINENMQLFKITYAPLSEGGNVISSIDLLEHQTKEALLLQRDIIVDAGV</sequence>
<gene>
    <name evidence="1" type="ORF">GCM10023188_39620</name>
</gene>
<proteinExistence type="predicted"/>
<evidence type="ECO:0000313" key="2">
    <source>
        <dbReference type="Proteomes" id="UP001500552"/>
    </source>
</evidence>
<reference evidence="2" key="1">
    <citation type="journal article" date="2019" name="Int. J. Syst. Evol. Microbiol.">
        <title>The Global Catalogue of Microorganisms (GCM) 10K type strain sequencing project: providing services to taxonomists for standard genome sequencing and annotation.</title>
        <authorList>
            <consortium name="The Broad Institute Genomics Platform"/>
            <consortium name="The Broad Institute Genome Sequencing Center for Infectious Disease"/>
            <person name="Wu L."/>
            <person name="Ma J."/>
        </authorList>
    </citation>
    <scope>NUCLEOTIDE SEQUENCE [LARGE SCALE GENOMIC DNA]</scope>
    <source>
        <strain evidence="2">JCM 17926</strain>
    </source>
</reference>
<protein>
    <submittedName>
        <fullName evidence="1">Uncharacterized protein</fullName>
    </submittedName>
</protein>
<dbReference type="EMBL" id="BAABHC010000029">
    <property type="protein sequence ID" value="GAA4441279.1"/>
    <property type="molecule type" value="Genomic_DNA"/>
</dbReference>
<comment type="caution">
    <text evidence="1">The sequence shown here is derived from an EMBL/GenBank/DDBJ whole genome shotgun (WGS) entry which is preliminary data.</text>
</comment>
<organism evidence="1 2">
    <name type="scientific">Pontibacter saemangeumensis</name>
    <dbReference type="NCBI Taxonomy" id="1084525"/>
    <lineage>
        <taxon>Bacteria</taxon>
        <taxon>Pseudomonadati</taxon>
        <taxon>Bacteroidota</taxon>
        <taxon>Cytophagia</taxon>
        <taxon>Cytophagales</taxon>
        <taxon>Hymenobacteraceae</taxon>
        <taxon>Pontibacter</taxon>
    </lineage>
</organism>
<dbReference type="RefSeq" id="WP_345161592.1">
    <property type="nucleotide sequence ID" value="NZ_BAABHC010000029.1"/>
</dbReference>
<keyword evidence="2" id="KW-1185">Reference proteome</keyword>
<dbReference type="Proteomes" id="UP001500552">
    <property type="component" value="Unassembled WGS sequence"/>
</dbReference>
<name>A0ABP8LZM5_9BACT</name>